<proteinExistence type="predicted"/>
<protein>
    <submittedName>
        <fullName evidence="1">Uncharacterized protein</fullName>
    </submittedName>
</protein>
<reference evidence="1" key="1">
    <citation type="submission" date="2018-05" db="EMBL/GenBank/DDBJ databases">
        <authorList>
            <person name="Lanie J.A."/>
            <person name="Ng W.-L."/>
            <person name="Kazmierczak K.M."/>
            <person name="Andrzejewski T.M."/>
            <person name="Davidsen T.M."/>
            <person name="Wayne K.J."/>
            <person name="Tettelin H."/>
            <person name="Glass J.I."/>
            <person name="Rusch D."/>
            <person name="Podicherti R."/>
            <person name="Tsui H.-C.T."/>
            <person name="Winkler M.E."/>
        </authorList>
    </citation>
    <scope>NUCLEOTIDE SEQUENCE</scope>
</reference>
<dbReference type="EMBL" id="UINC01001465">
    <property type="protein sequence ID" value="SUZ81368.1"/>
    <property type="molecule type" value="Genomic_DNA"/>
</dbReference>
<name>A0A381QRL7_9ZZZZ</name>
<evidence type="ECO:0000313" key="1">
    <source>
        <dbReference type="EMBL" id="SUZ81368.1"/>
    </source>
</evidence>
<gene>
    <name evidence="1" type="ORF">METZ01_LOCUS34222</name>
</gene>
<organism evidence="1">
    <name type="scientific">marine metagenome</name>
    <dbReference type="NCBI Taxonomy" id="408172"/>
    <lineage>
        <taxon>unclassified sequences</taxon>
        <taxon>metagenomes</taxon>
        <taxon>ecological metagenomes</taxon>
    </lineage>
</organism>
<accession>A0A381QRL7</accession>
<sequence length="341" mass="38794">MLEVRMNNRIHAKLILALASSLVAPLISAQDDGFPRTEYGQPDLQGTYTFRTLTPLNRPRELADFEVLTPEQAKEWEEFENRRQNRDLIIDSVGGAGYPPGVISYNNFWYERGVQTIADRRTSLIYDPPNGRRPAINAAGRERRAAYGQMVFESAGPEGRTTVDRCLVGFNAGPPMIPSAYNNNVQIVQTEDHIVILNEMVHTARIIRLDSEHHTQQLKWEGDSVAHWEDDTLVVHTQNYYHDYNYAGMSDQAQITERFTRIDADTLDYDFTVEDELSWDETWSGKFPLRRAADPLYEYACHEGNHGLVGILAGWRRYESMGFNGDGSPKSDTGTVETEEN</sequence>
<dbReference type="AlphaFoldDB" id="A0A381QRL7"/>